<comment type="similarity">
    <text evidence="5">Belongs to the SAT4 family.</text>
</comment>
<organism evidence="8 9">
    <name type="scientific">Aspergillus turcosus</name>
    <dbReference type="NCBI Taxonomy" id="1245748"/>
    <lineage>
        <taxon>Eukaryota</taxon>
        <taxon>Fungi</taxon>
        <taxon>Dikarya</taxon>
        <taxon>Ascomycota</taxon>
        <taxon>Pezizomycotina</taxon>
        <taxon>Eurotiomycetes</taxon>
        <taxon>Eurotiomycetidae</taxon>
        <taxon>Eurotiales</taxon>
        <taxon>Aspergillaceae</taxon>
        <taxon>Aspergillus</taxon>
        <taxon>Aspergillus subgen. Fumigati</taxon>
    </lineage>
</organism>
<evidence type="ECO:0000256" key="4">
    <source>
        <dbReference type="ARBA" id="ARBA00023136"/>
    </source>
</evidence>
<dbReference type="EMBL" id="NIDN02000193">
    <property type="protein sequence ID" value="RLL94639.1"/>
    <property type="molecule type" value="Genomic_DNA"/>
</dbReference>
<dbReference type="InterPro" id="IPR049326">
    <property type="entry name" value="Rhodopsin_dom_fungi"/>
</dbReference>
<keyword evidence="3 6" id="KW-1133">Transmembrane helix</keyword>
<accession>A0A229YKV2</accession>
<feature type="domain" description="Rhodopsin" evidence="7">
    <location>
        <begin position="36"/>
        <end position="272"/>
    </location>
</feature>
<evidence type="ECO:0000259" key="7">
    <source>
        <dbReference type="Pfam" id="PF20684"/>
    </source>
</evidence>
<gene>
    <name evidence="8" type="ORF">CFD26_103741</name>
</gene>
<feature type="transmembrane region" description="Helical" evidence="6">
    <location>
        <begin position="248"/>
        <end position="268"/>
    </location>
</feature>
<dbReference type="Proteomes" id="UP000215289">
    <property type="component" value="Unassembled WGS sequence"/>
</dbReference>
<name>A0A229YKV2_9EURO</name>
<dbReference type="PANTHER" id="PTHR33048:SF162">
    <property type="entry name" value="SATRATOXIN BIOSYNTHESIS SC1 CLUSTER PROTEIN 4"/>
    <property type="match status" value="1"/>
</dbReference>
<evidence type="ECO:0000256" key="2">
    <source>
        <dbReference type="ARBA" id="ARBA00022692"/>
    </source>
</evidence>
<feature type="transmembrane region" description="Helical" evidence="6">
    <location>
        <begin position="133"/>
        <end position="154"/>
    </location>
</feature>
<dbReference type="InterPro" id="IPR052337">
    <property type="entry name" value="SAT4-like"/>
</dbReference>
<feature type="transmembrane region" description="Helical" evidence="6">
    <location>
        <begin position="174"/>
        <end position="195"/>
    </location>
</feature>
<dbReference type="STRING" id="1245748.A0A229YKV2"/>
<protein>
    <recommendedName>
        <fullName evidence="7">Rhodopsin domain-containing protein</fullName>
    </recommendedName>
</protein>
<proteinExistence type="inferred from homology"/>
<feature type="transmembrane region" description="Helical" evidence="6">
    <location>
        <begin position="99"/>
        <end position="121"/>
    </location>
</feature>
<evidence type="ECO:0000256" key="5">
    <source>
        <dbReference type="ARBA" id="ARBA00038359"/>
    </source>
</evidence>
<evidence type="ECO:0000256" key="6">
    <source>
        <dbReference type="SAM" id="Phobius"/>
    </source>
</evidence>
<evidence type="ECO:0000256" key="1">
    <source>
        <dbReference type="ARBA" id="ARBA00004141"/>
    </source>
</evidence>
<reference evidence="8 9" key="1">
    <citation type="submission" date="2018-08" db="EMBL/GenBank/DDBJ databases">
        <title>Draft genome sequences of two Aspergillus turcosus clinical strains isolated from bronchoalveolar lavage fluid: one azole-susceptible and the other azole-resistant.</title>
        <authorList>
            <person name="Parent-Michaud M."/>
            <person name="Dufresne P.J."/>
            <person name="Fournier E."/>
            <person name="Martineau C."/>
            <person name="Moreira S."/>
            <person name="Perkins V."/>
            <person name="De Repentigny L."/>
            <person name="Dufresne S.F."/>
        </authorList>
    </citation>
    <scope>NUCLEOTIDE SEQUENCE [LARGE SCALE GENOMIC DNA]</scope>
    <source>
        <strain evidence="8">HMR AF 1038</strain>
    </source>
</reference>
<dbReference type="GO" id="GO:0016020">
    <property type="term" value="C:membrane"/>
    <property type="evidence" value="ECO:0007669"/>
    <property type="project" value="UniProtKB-SubCell"/>
</dbReference>
<sequence length="387" mass="42717">MASTDPQGVAAHLSINGLIGVTWTGAGLGIIFASTRFAIRIKRMKRLLVDDYFVLLALVFLVTNAILQTLQAPHLYYMLLNATGPDIVYHALQYTHYEFVIIGIFWSVLWSIKGSFLALFWLISDGLPHYRRVWWGVTTFAVLAYIGCWLASILNCHPPSDYFRFGKCSKPIDIRGSVISICYSTAVDILTDLMIMYLPLRILLKAKMNLQQKLGLATVFCLGFIIIAAAIVRAVAITGRAYSDPAALAVWGIAESSISMIVGCLPPFKSFITGHSSSANYNYNYNYNSSGPAANHYNRSGSSARIKKRSVTTSSWSGLPIQLQERTQSAYQNLDYEAQAKHDVHIAGGVNVRAVPTPDISRLSLSEDDSGHGEIRMVKEFSVVTSK</sequence>
<feature type="transmembrane region" description="Helical" evidence="6">
    <location>
        <begin position="51"/>
        <end position="70"/>
    </location>
</feature>
<dbReference type="AlphaFoldDB" id="A0A229YKV2"/>
<dbReference type="PANTHER" id="PTHR33048">
    <property type="entry name" value="PTH11-LIKE INTEGRAL MEMBRANE PROTEIN (AFU_ORTHOLOGUE AFUA_5G11245)"/>
    <property type="match status" value="1"/>
</dbReference>
<keyword evidence="9" id="KW-1185">Reference proteome</keyword>
<dbReference type="OrthoDB" id="444631at2759"/>
<evidence type="ECO:0000313" key="8">
    <source>
        <dbReference type="EMBL" id="RLL94639.1"/>
    </source>
</evidence>
<feature type="transmembrane region" description="Helical" evidence="6">
    <location>
        <begin position="20"/>
        <end position="39"/>
    </location>
</feature>
<comment type="subcellular location">
    <subcellularLocation>
        <location evidence="1">Membrane</location>
        <topology evidence="1">Multi-pass membrane protein</topology>
    </subcellularLocation>
</comment>
<keyword evidence="2 6" id="KW-0812">Transmembrane</keyword>
<dbReference type="Pfam" id="PF20684">
    <property type="entry name" value="Fung_rhodopsin"/>
    <property type="match status" value="1"/>
</dbReference>
<feature type="transmembrane region" description="Helical" evidence="6">
    <location>
        <begin position="216"/>
        <end position="236"/>
    </location>
</feature>
<comment type="caution">
    <text evidence="8">The sequence shown here is derived from an EMBL/GenBank/DDBJ whole genome shotgun (WGS) entry which is preliminary data.</text>
</comment>
<keyword evidence="4 6" id="KW-0472">Membrane</keyword>
<evidence type="ECO:0000313" key="9">
    <source>
        <dbReference type="Proteomes" id="UP000215289"/>
    </source>
</evidence>
<evidence type="ECO:0000256" key="3">
    <source>
        <dbReference type="ARBA" id="ARBA00022989"/>
    </source>
</evidence>